<dbReference type="AlphaFoldDB" id="A0A151R572"/>
<dbReference type="Gramene" id="C.cajan_39812.t">
    <property type="protein sequence ID" value="C.cajan_39812.t.cds1"/>
    <property type="gene ID" value="C.cajan_39812"/>
</dbReference>
<gene>
    <name evidence="1" type="ORF">KK1_041044</name>
</gene>
<proteinExistence type="predicted"/>
<sequence length="70" mass="7919">MLVISTVRGEIVRDKGVLGRGDIREFNQFIFDVELEVIHATGRSFTWFRSNGSAKSKLDKFLVSSKCLNV</sequence>
<dbReference type="EMBL" id="KQ484073">
    <property type="protein sequence ID" value="KYP37754.1"/>
    <property type="molecule type" value="Genomic_DNA"/>
</dbReference>
<protein>
    <submittedName>
        <fullName evidence="1">Uncharacterized protein</fullName>
    </submittedName>
</protein>
<reference evidence="1" key="1">
    <citation type="journal article" date="2012" name="Nat. Biotechnol.">
        <title>Draft genome sequence of pigeonpea (Cajanus cajan), an orphan legume crop of resource-poor farmers.</title>
        <authorList>
            <person name="Varshney R.K."/>
            <person name="Chen W."/>
            <person name="Li Y."/>
            <person name="Bharti A.K."/>
            <person name="Saxena R.K."/>
            <person name="Schlueter J.A."/>
            <person name="Donoghue M.T."/>
            <person name="Azam S."/>
            <person name="Fan G."/>
            <person name="Whaley A.M."/>
            <person name="Farmer A.D."/>
            <person name="Sheridan J."/>
            <person name="Iwata A."/>
            <person name="Tuteja R."/>
            <person name="Penmetsa R.V."/>
            <person name="Wu W."/>
            <person name="Upadhyaya H.D."/>
            <person name="Yang S.P."/>
            <person name="Shah T."/>
            <person name="Saxena K.B."/>
            <person name="Michael T."/>
            <person name="McCombie W.R."/>
            <person name="Yang B."/>
            <person name="Zhang G."/>
            <person name="Yang H."/>
            <person name="Wang J."/>
            <person name="Spillane C."/>
            <person name="Cook D.R."/>
            <person name="May G.D."/>
            <person name="Xu X."/>
            <person name="Jackson S.A."/>
        </authorList>
    </citation>
    <scope>NUCLEOTIDE SEQUENCE [LARGE SCALE GENOMIC DNA]</scope>
</reference>
<evidence type="ECO:0000313" key="2">
    <source>
        <dbReference type="Proteomes" id="UP000075243"/>
    </source>
</evidence>
<evidence type="ECO:0000313" key="1">
    <source>
        <dbReference type="EMBL" id="KYP37754.1"/>
    </source>
</evidence>
<organism evidence="1 2">
    <name type="scientific">Cajanus cajan</name>
    <name type="common">Pigeon pea</name>
    <name type="synonym">Cajanus indicus</name>
    <dbReference type="NCBI Taxonomy" id="3821"/>
    <lineage>
        <taxon>Eukaryota</taxon>
        <taxon>Viridiplantae</taxon>
        <taxon>Streptophyta</taxon>
        <taxon>Embryophyta</taxon>
        <taxon>Tracheophyta</taxon>
        <taxon>Spermatophyta</taxon>
        <taxon>Magnoliopsida</taxon>
        <taxon>eudicotyledons</taxon>
        <taxon>Gunneridae</taxon>
        <taxon>Pentapetalae</taxon>
        <taxon>rosids</taxon>
        <taxon>fabids</taxon>
        <taxon>Fabales</taxon>
        <taxon>Fabaceae</taxon>
        <taxon>Papilionoideae</taxon>
        <taxon>50 kb inversion clade</taxon>
        <taxon>NPAAA clade</taxon>
        <taxon>indigoferoid/millettioid clade</taxon>
        <taxon>Phaseoleae</taxon>
        <taxon>Cajanus</taxon>
    </lineage>
</organism>
<name>A0A151R572_CAJCA</name>
<dbReference type="Proteomes" id="UP000075243">
    <property type="component" value="Unassembled WGS sequence"/>
</dbReference>
<keyword evidence="2" id="KW-1185">Reference proteome</keyword>
<accession>A0A151R572</accession>